<keyword evidence="3" id="KW-1185">Reference proteome</keyword>
<feature type="region of interest" description="Disordered" evidence="1">
    <location>
        <begin position="14"/>
        <end position="40"/>
    </location>
</feature>
<name>A0AAE4B1T5_9ACTN</name>
<proteinExistence type="predicted"/>
<gene>
    <name evidence="2" type="ORF">J2S42_007621</name>
</gene>
<dbReference type="EMBL" id="JAUSUZ010000001">
    <property type="protein sequence ID" value="MDQ0370952.1"/>
    <property type="molecule type" value="Genomic_DNA"/>
</dbReference>
<comment type="caution">
    <text evidence="2">The sequence shown here is derived from an EMBL/GenBank/DDBJ whole genome shotgun (WGS) entry which is preliminary data.</text>
</comment>
<protein>
    <submittedName>
        <fullName evidence="2">Uncharacterized protein</fullName>
    </submittedName>
</protein>
<evidence type="ECO:0000256" key="1">
    <source>
        <dbReference type="SAM" id="MobiDB-lite"/>
    </source>
</evidence>
<dbReference type="RefSeq" id="WP_307247337.1">
    <property type="nucleotide sequence ID" value="NZ_JAUSUZ010000001.1"/>
</dbReference>
<accession>A0AAE4B1T5</accession>
<reference evidence="2 3" key="1">
    <citation type="submission" date="2023-07" db="EMBL/GenBank/DDBJ databases">
        <title>Sequencing the genomes of 1000 actinobacteria strains.</title>
        <authorList>
            <person name="Klenk H.-P."/>
        </authorList>
    </citation>
    <scope>NUCLEOTIDE SEQUENCE [LARGE SCALE GENOMIC DNA]</scope>
    <source>
        <strain evidence="2 3">DSM 44709</strain>
    </source>
</reference>
<evidence type="ECO:0000313" key="2">
    <source>
        <dbReference type="EMBL" id="MDQ0370952.1"/>
    </source>
</evidence>
<dbReference type="AlphaFoldDB" id="A0AAE4B1T5"/>
<sequence length="120" mass="13187">MSSWFEGPPRLVPHRWHGDATMTEPDHGTELAWPAEGPPDPRDVVVMGPRTRAHYSSEVRSRGGCMRLRVASGRAAGLLGLGVQAITDRVVPLQDFDLDFADLMRRAAGAGTVRSRCRPR</sequence>
<dbReference type="Proteomes" id="UP001240236">
    <property type="component" value="Unassembled WGS sequence"/>
</dbReference>
<evidence type="ECO:0000313" key="3">
    <source>
        <dbReference type="Proteomes" id="UP001240236"/>
    </source>
</evidence>
<organism evidence="2 3">
    <name type="scientific">Catenuloplanes indicus</name>
    <dbReference type="NCBI Taxonomy" id="137267"/>
    <lineage>
        <taxon>Bacteria</taxon>
        <taxon>Bacillati</taxon>
        <taxon>Actinomycetota</taxon>
        <taxon>Actinomycetes</taxon>
        <taxon>Micromonosporales</taxon>
        <taxon>Micromonosporaceae</taxon>
        <taxon>Catenuloplanes</taxon>
    </lineage>
</organism>